<comment type="caution">
    <text evidence="2">The sequence shown here is derived from an EMBL/GenBank/DDBJ whole genome shotgun (WGS) entry which is preliminary data.</text>
</comment>
<evidence type="ECO:0000313" key="2">
    <source>
        <dbReference type="EMBL" id="CAH4032182.1"/>
    </source>
</evidence>
<keyword evidence="3" id="KW-1185">Reference proteome</keyword>
<gene>
    <name evidence="2" type="ORF">PIBRA_LOCUS8601</name>
</gene>
<evidence type="ECO:0000256" key="1">
    <source>
        <dbReference type="SAM" id="MobiDB-lite"/>
    </source>
</evidence>
<dbReference type="EMBL" id="CALOZG010000027">
    <property type="protein sequence ID" value="CAH4032182.1"/>
    <property type="molecule type" value="Genomic_DNA"/>
</dbReference>
<feature type="region of interest" description="Disordered" evidence="1">
    <location>
        <begin position="117"/>
        <end position="152"/>
    </location>
</feature>
<organism evidence="2 3">
    <name type="scientific">Pieris brassicae</name>
    <name type="common">White butterfly</name>
    <name type="synonym">Large white butterfly</name>
    <dbReference type="NCBI Taxonomy" id="7116"/>
    <lineage>
        <taxon>Eukaryota</taxon>
        <taxon>Metazoa</taxon>
        <taxon>Ecdysozoa</taxon>
        <taxon>Arthropoda</taxon>
        <taxon>Hexapoda</taxon>
        <taxon>Insecta</taxon>
        <taxon>Pterygota</taxon>
        <taxon>Neoptera</taxon>
        <taxon>Endopterygota</taxon>
        <taxon>Lepidoptera</taxon>
        <taxon>Glossata</taxon>
        <taxon>Ditrysia</taxon>
        <taxon>Papilionoidea</taxon>
        <taxon>Pieridae</taxon>
        <taxon>Pierinae</taxon>
        <taxon>Pieris</taxon>
    </lineage>
</organism>
<dbReference type="Proteomes" id="UP001152562">
    <property type="component" value="Unassembled WGS sequence"/>
</dbReference>
<dbReference type="AlphaFoldDB" id="A0A9P0TIK4"/>
<reference evidence="2" key="1">
    <citation type="submission" date="2022-05" db="EMBL/GenBank/DDBJ databases">
        <authorList>
            <person name="Okamura Y."/>
        </authorList>
    </citation>
    <scope>NUCLEOTIDE SEQUENCE</scope>
</reference>
<accession>A0A9P0TIK4</accession>
<sequence length="152" mass="17352">MKANGSRREEREEKNITEKIRCVSRSVLREKQSGVEARAVGLPVGKTQVFPGLLETIVRLLELRTRFPIEASQHWWGLVARAHSAAPLLSRRRRPRRAFSSRVRSDFTCPKCLSQCSRSQPRECSSRSPSLTRPARRSGLVASPRVQRFSDR</sequence>
<evidence type="ECO:0000313" key="3">
    <source>
        <dbReference type="Proteomes" id="UP001152562"/>
    </source>
</evidence>
<name>A0A9P0TIK4_PIEBR</name>
<protein>
    <submittedName>
        <fullName evidence="2">Uncharacterized protein</fullName>
    </submittedName>
</protein>
<proteinExistence type="predicted"/>